<organism evidence="1 2">
    <name type="scientific">Dillenia turbinata</name>
    <dbReference type="NCBI Taxonomy" id="194707"/>
    <lineage>
        <taxon>Eukaryota</taxon>
        <taxon>Viridiplantae</taxon>
        <taxon>Streptophyta</taxon>
        <taxon>Embryophyta</taxon>
        <taxon>Tracheophyta</taxon>
        <taxon>Spermatophyta</taxon>
        <taxon>Magnoliopsida</taxon>
        <taxon>eudicotyledons</taxon>
        <taxon>Gunneridae</taxon>
        <taxon>Pentapetalae</taxon>
        <taxon>Dilleniales</taxon>
        <taxon>Dilleniaceae</taxon>
        <taxon>Dillenia</taxon>
    </lineage>
</organism>
<sequence>MTNEEKKKRNFYENDLCDLCKSSEETVMHVLRDCTIARQELRGPLASVLQFFQEDMNGVEKLRESLSC</sequence>
<dbReference type="GO" id="GO:0003964">
    <property type="term" value="F:RNA-directed DNA polymerase activity"/>
    <property type="evidence" value="ECO:0007669"/>
    <property type="project" value="UniProtKB-KW"/>
</dbReference>
<evidence type="ECO:0000313" key="2">
    <source>
        <dbReference type="Proteomes" id="UP001370490"/>
    </source>
</evidence>
<name>A0AAN8VXL1_9MAGN</name>
<protein>
    <submittedName>
        <fullName evidence="1">Reverse transcriptase zinc-binding domain</fullName>
    </submittedName>
</protein>
<comment type="caution">
    <text evidence="1">The sequence shown here is derived from an EMBL/GenBank/DDBJ whole genome shotgun (WGS) entry which is preliminary data.</text>
</comment>
<keyword evidence="1" id="KW-0548">Nucleotidyltransferase</keyword>
<accession>A0AAN8VXL1</accession>
<proteinExistence type="predicted"/>
<evidence type="ECO:0000313" key="1">
    <source>
        <dbReference type="EMBL" id="KAK6941680.1"/>
    </source>
</evidence>
<dbReference type="EMBL" id="JBAMMX010000004">
    <property type="protein sequence ID" value="KAK6941680.1"/>
    <property type="molecule type" value="Genomic_DNA"/>
</dbReference>
<dbReference type="Proteomes" id="UP001370490">
    <property type="component" value="Unassembled WGS sequence"/>
</dbReference>
<keyword evidence="2" id="KW-1185">Reference proteome</keyword>
<gene>
    <name evidence="1" type="ORF">RJ641_027057</name>
</gene>
<reference evidence="1 2" key="1">
    <citation type="submission" date="2023-12" db="EMBL/GenBank/DDBJ databases">
        <title>A high-quality genome assembly for Dillenia turbinata (Dilleniales).</title>
        <authorList>
            <person name="Chanderbali A."/>
        </authorList>
    </citation>
    <scope>NUCLEOTIDE SEQUENCE [LARGE SCALE GENOMIC DNA]</scope>
    <source>
        <strain evidence="1">LSX21</strain>
        <tissue evidence="1">Leaf</tissue>
    </source>
</reference>
<keyword evidence="1" id="KW-0808">Transferase</keyword>
<dbReference type="AlphaFoldDB" id="A0AAN8VXL1"/>
<keyword evidence="1" id="KW-0695">RNA-directed DNA polymerase</keyword>